<feature type="region of interest" description="Disordered" evidence="1">
    <location>
        <begin position="25"/>
        <end position="92"/>
    </location>
</feature>
<evidence type="ECO:0000256" key="1">
    <source>
        <dbReference type="SAM" id="MobiDB-lite"/>
    </source>
</evidence>
<feature type="compositionally biased region" description="Basic residues" evidence="1">
    <location>
        <begin position="57"/>
        <end position="77"/>
    </location>
</feature>
<feature type="signal peptide" evidence="2">
    <location>
        <begin position="1"/>
        <end position="26"/>
    </location>
</feature>
<evidence type="ECO:0000256" key="2">
    <source>
        <dbReference type="SAM" id="SignalP"/>
    </source>
</evidence>
<gene>
    <name evidence="3" type="ORF">A0U91_05245</name>
</gene>
<dbReference type="Proteomes" id="UP000189055">
    <property type="component" value="Chromosome"/>
</dbReference>
<dbReference type="InterPro" id="IPR006311">
    <property type="entry name" value="TAT_signal"/>
</dbReference>
<evidence type="ECO:0000313" key="4">
    <source>
        <dbReference type="Proteomes" id="UP000189055"/>
    </source>
</evidence>
<evidence type="ECO:0000313" key="3">
    <source>
        <dbReference type="EMBL" id="AQT05980.1"/>
    </source>
</evidence>
<proteinExistence type="predicted"/>
<dbReference type="KEGG" id="aper:A0U91_05245"/>
<dbReference type="PROSITE" id="PS51318">
    <property type="entry name" value="TAT"/>
    <property type="match status" value="1"/>
</dbReference>
<protein>
    <recommendedName>
        <fullName evidence="5">Acid-shock protein</fullName>
    </recommendedName>
</protein>
<sequence length="92" mass="9152">MIMISRRLLAALSTVALMGAAAPSFAQEAAAPAAPAAPTAESAAPAAPEAAGEEGTKKKHHGKHHHGKKHHGKKSKKAAAPAADSSSDTSAQ</sequence>
<evidence type="ECO:0008006" key="5">
    <source>
        <dbReference type="Google" id="ProtNLM"/>
    </source>
</evidence>
<accession>A0A1U9LI78</accession>
<organism evidence="3 4">
    <name type="scientific">Acetobacter persici</name>
    <dbReference type="NCBI Taxonomy" id="1076596"/>
    <lineage>
        <taxon>Bacteria</taxon>
        <taxon>Pseudomonadati</taxon>
        <taxon>Pseudomonadota</taxon>
        <taxon>Alphaproteobacteria</taxon>
        <taxon>Acetobacterales</taxon>
        <taxon>Acetobacteraceae</taxon>
        <taxon>Acetobacter</taxon>
    </lineage>
</organism>
<name>A0A1U9LI78_9PROT</name>
<feature type="compositionally biased region" description="Low complexity" evidence="1">
    <location>
        <begin position="78"/>
        <end position="92"/>
    </location>
</feature>
<dbReference type="AlphaFoldDB" id="A0A1U9LI78"/>
<reference evidence="3 4" key="1">
    <citation type="submission" date="2016-03" db="EMBL/GenBank/DDBJ databases">
        <title>Acetic acid bacteria sequencing.</title>
        <authorList>
            <person name="Brandt J."/>
            <person name="Jakob F."/>
            <person name="Vogel R.F."/>
        </authorList>
    </citation>
    <scope>NUCLEOTIDE SEQUENCE [LARGE SCALE GENOMIC DNA]</scope>
    <source>
        <strain evidence="3 4">TMW2.1084</strain>
    </source>
</reference>
<feature type="compositionally biased region" description="Low complexity" evidence="1">
    <location>
        <begin position="25"/>
        <end position="50"/>
    </location>
</feature>
<feature type="chain" id="PRO_5012640350" description="Acid-shock protein" evidence="2">
    <location>
        <begin position="27"/>
        <end position="92"/>
    </location>
</feature>
<dbReference type="EMBL" id="CP014687">
    <property type="protein sequence ID" value="AQT05980.1"/>
    <property type="molecule type" value="Genomic_DNA"/>
</dbReference>
<keyword evidence="2" id="KW-0732">Signal</keyword>